<evidence type="ECO:0000256" key="1">
    <source>
        <dbReference type="PROSITE-ProRule" id="PRU00464"/>
    </source>
</evidence>
<gene>
    <name evidence="3" type="ORF">SAMN05216223_101135</name>
</gene>
<name>A0A1H5SHM1_9ACTN</name>
<dbReference type="PROSITE" id="PS51084">
    <property type="entry name" value="HIT_2"/>
    <property type="match status" value="1"/>
</dbReference>
<dbReference type="GO" id="GO:0016787">
    <property type="term" value="F:hydrolase activity"/>
    <property type="evidence" value="ECO:0007669"/>
    <property type="project" value="UniProtKB-KW"/>
</dbReference>
<keyword evidence="4" id="KW-1185">Reference proteome</keyword>
<feature type="domain" description="HIT" evidence="2">
    <location>
        <begin position="9"/>
        <end position="117"/>
    </location>
</feature>
<keyword evidence="3" id="KW-0378">Hydrolase</keyword>
<evidence type="ECO:0000313" key="4">
    <source>
        <dbReference type="Proteomes" id="UP000236754"/>
    </source>
</evidence>
<comment type="caution">
    <text evidence="1">Lacks conserved residue(s) required for the propagation of feature annotation.</text>
</comment>
<proteinExistence type="predicted"/>
<protein>
    <submittedName>
        <fullName evidence="3">Diadenosine tetraphosphate (Ap4A) hydrolase</fullName>
    </submittedName>
</protein>
<reference evidence="3 4" key="1">
    <citation type="submission" date="2016-10" db="EMBL/GenBank/DDBJ databases">
        <authorList>
            <person name="de Groot N.N."/>
        </authorList>
    </citation>
    <scope>NUCLEOTIDE SEQUENCE [LARGE SCALE GENOMIC DNA]</scope>
    <source>
        <strain evidence="3 4">CGMCC 4.2023</strain>
    </source>
</reference>
<organism evidence="3 4">
    <name type="scientific">Actinacidiphila yanglinensis</name>
    <dbReference type="NCBI Taxonomy" id="310779"/>
    <lineage>
        <taxon>Bacteria</taxon>
        <taxon>Bacillati</taxon>
        <taxon>Actinomycetota</taxon>
        <taxon>Actinomycetes</taxon>
        <taxon>Kitasatosporales</taxon>
        <taxon>Streptomycetaceae</taxon>
        <taxon>Actinacidiphila</taxon>
    </lineage>
</organism>
<sequence>MTDGWRADRINAALRGANPTVLRRLDAGFAVIGDVQFLPGYSVLLVDEPAVQRLSDLPKARRLSFLSDMDLLGEAVERACRRLDPAFRRVNLEILGNTDPYLHAHVWPRFDWEPPELVGHPVWLYPPDRWSDERFRLGARHDALREAIGGELDGLRPAV</sequence>
<evidence type="ECO:0000313" key="3">
    <source>
        <dbReference type="EMBL" id="SEF50122.1"/>
    </source>
</evidence>
<dbReference type="Gene3D" id="3.30.428.10">
    <property type="entry name" value="HIT-like"/>
    <property type="match status" value="1"/>
</dbReference>
<dbReference type="OrthoDB" id="9784774at2"/>
<dbReference type="Proteomes" id="UP000236754">
    <property type="component" value="Unassembled WGS sequence"/>
</dbReference>
<dbReference type="RefSeq" id="WP_103883573.1">
    <property type="nucleotide sequence ID" value="NZ_FNVU01000001.1"/>
</dbReference>
<dbReference type="EMBL" id="FNVU01000001">
    <property type="protein sequence ID" value="SEF50122.1"/>
    <property type="molecule type" value="Genomic_DNA"/>
</dbReference>
<dbReference type="InterPro" id="IPR036265">
    <property type="entry name" value="HIT-like_sf"/>
</dbReference>
<accession>A0A1H5SHM1</accession>
<dbReference type="InterPro" id="IPR011146">
    <property type="entry name" value="HIT-like"/>
</dbReference>
<evidence type="ECO:0000259" key="2">
    <source>
        <dbReference type="PROSITE" id="PS51084"/>
    </source>
</evidence>
<dbReference type="AlphaFoldDB" id="A0A1H5SHM1"/>
<dbReference type="SUPFAM" id="SSF54197">
    <property type="entry name" value="HIT-like"/>
    <property type="match status" value="1"/>
</dbReference>